<dbReference type="Proteomes" id="UP000000763">
    <property type="component" value="Chromosome 9"/>
</dbReference>
<feature type="compositionally biased region" description="Low complexity" evidence="1">
    <location>
        <begin position="196"/>
        <end position="206"/>
    </location>
</feature>
<feature type="compositionally biased region" description="Low complexity" evidence="1">
    <location>
        <begin position="148"/>
        <end position="158"/>
    </location>
</feature>
<accession>Q6H403</accession>
<dbReference type="EMBL" id="AP007149">
    <property type="protein sequence ID" value="BAD26546.1"/>
    <property type="molecule type" value="Genomic_DNA"/>
</dbReference>
<protein>
    <submittedName>
        <fullName evidence="2">Cell wall protein-like</fullName>
    </submittedName>
</protein>
<evidence type="ECO:0000313" key="3">
    <source>
        <dbReference type="Proteomes" id="UP000000763"/>
    </source>
</evidence>
<reference evidence="3" key="2">
    <citation type="journal article" date="2008" name="Nucleic Acids Res.">
        <title>The rice annotation project database (RAP-DB): 2008 update.</title>
        <authorList>
            <consortium name="The rice annotation project (RAP)"/>
        </authorList>
    </citation>
    <scope>GENOME REANNOTATION</scope>
    <source>
        <strain evidence="3">cv. Nipponbare</strain>
    </source>
</reference>
<reference evidence="3" key="1">
    <citation type="journal article" date="2005" name="Nature">
        <title>The map-based sequence of the rice genome.</title>
        <authorList>
            <consortium name="International rice genome sequencing project (IRGSP)"/>
            <person name="Matsumoto T."/>
            <person name="Wu J."/>
            <person name="Kanamori H."/>
            <person name="Katayose Y."/>
            <person name="Fujisawa M."/>
            <person name="Namiki N."/>
            <person name="Mizuno H."/>
            <person name="Yamamoto K."/>
            <person name="Antonio B.A."/>
            <person name="Baba T."/>
            <person name="Sakata K."/>
            <person name="Nagamura Y."/>
            <person name="Aoki H."/>
            <person name="Arikawa K."/>
            <person name="Arita K."/>
            <person name="Bito T."/>
            <person name="Chiden Y."/>
            <person name="Fujitsuka N."/>
            <person name="Fukunaka R."/>
            <person name="Hamada M."/>
            <person name="Harada C."/>
            <person name="Hayashi A."/>
            <person name="Hijishita S."/>
            <person name="Honda M."/>
            <person name="Hosokawa S."/>
            <person name="Ichikawa Y."/>
            <person name="Idonuma A."/>
            <person name="Iijima M."/>
            <person name="Ikeda M."/>
            <person name="Ikeno M."/>
            <person name="Ito K."/>
            <person name="Ito S."/>
            <person name="Ito T."/>
            <person name="Ito Y."/>
            <person name="Ito Y."/>
            <person name="Iwabuchi A."/>
            <person name="Kamiya K."/>
            <person name="Karasawa W."/>
            <person name="Kurita K."/>
            <person name="Katagiri S."/>
            <person name="Kikuta A."/>
            <person name="Kobayashi H."/>
            <person name="Kobayashi N."/>
            <person name="Machita K."/>
            <person name="Maehara T."/>
            <person name="Masukawa M."/>
            <person name="Mizubayashi T."/>
            <person name="Mukai Y."/>
            <person name="Nagasaki H."/>
            <person name="Nagata Y."/>
            <person name="Naito S."/>
            <person name="Nakashima M."/>
            <person name="Nakama Y."/>
            <person name="Nakamichi Y."/>
            <person name="Nakamura M."/>
            <person name="Meguro A."/>
            <person name="Negishi M."/>
            <person name="Ohta I."/>
            <person name="Ohta T."/>
            <person name="Okamoto M."/>
            <person name="Ono N."/>
            <person name="Saji S."/>
            <person name="Sakaguchi M."/>
            <person name="Sakai K."/>
            <person name="Shibata M."/>
            <person name="Shimokawa T."/>
            <person name="Song J."/>
            <person name="Takazaki Y."/>
            <person name="Terasawa K."/>
            <person name="Tsugane M."/>
            <person name="Tsuji K."/>
            <person name="Ueda S."/>
            <person name="Waki K."/>
            <person name="Yamagata H."/>
            <person name="Yamamoto M."/>
            <person name="Yamamoto S."/>
            <person name="Yamane H."/>
            <person name="Yoshiki S."/>
            <person name="Yoshihara R."/>
            <person name="Yukawa K."/>
            <person name="Zhong H."/>
            <person name="Yano M."/>
            <person name="Yuan Q."/>
            <person name="Ouyang S."/>
            <person name="Liu J."/>
            <person name="Jones K.M."/>
            <person name="Gansberger K."/>
            <person name="Moffat K."/>
            <person name="Hill J."/>
            <person name="Bera J."/>
            <person name="Fadrosh D."/>
            <person name="Jin S."/>
            <person name="Johri S."/>
            <person name="Kim M."/>
            <person name="Overton L."/>
            <person name="Reardon M."/>
            <person name="Tsitrin T."/>
            <person name="Vuong H."/>
            <person name="Weaver B."/>
            <person name="Ciecko A."/>
            <person name="Tallon L."/>
            <person name="Jackson J."/>
            <person name="Pai G."/>
            <person name="Aken S.V."/>
            <person name="Utterback T."/>
            <person name="Reidmuller S."/>
            <person name="Feldblyum T."/>
            <person name="Hsiao J."/>
            <person name="Zismann V."/>
            <person name="Iobst S."/>
            <person name="de Vazeille A.R."/>
            <person name="Buell C.R."/>
            <person name="Ying K."/>
            <person name="Li Y."/>
            <person name="Lu T."/>
            <person name="Huang Y."/>
            <person name="Zhao Q."/>
            <person name="Feng Q."/>
            <person name="Zhang L."/>
            <person name="Zhu J."/>
            <person name="Weng Q."/>
            <person name="Mu J."/>
            <person name="Lu Y."/>
            <person name="Fan D."/>
            <person name="Liu Y."/>
            <person name="Guan J."/>
            <person name="Zhang Y."/>
            <person name="Yu S."/>
            <person name="Liu X."/>
            <person name="Zhang Y."/>
            <person name="Hong G."/>
            <person name="Han B."/>
            <person name="Choisne N."/>
            <person name="Demange N."/>
            <person name="Orjeda G."/>
            <person name="Samain S."/>
            <person name="Cattolico L."/>
            <person name="Pelletier E."/>
            <person name="Couloux A."/>
            <person name="Segurens B."/>
            <person name="Wincker P."/>
            <person name="D'Hont A."/>
            <person name="Scarpelli C."/>
            <person name="Weissenbach J."/>
            <person name="Salanoubat M."/>
            <person name="Quetier F."/>
            <person name="Yu Y."/>
            <person name="Kim H.R."/>
            <person name="Rambo T."/>
            <person name="Currie J."/>
            <person name="Collura K."/>
            <person name="Luo M."/>
            <person name="Yang T."/>
            <person name="Ammiraju J.S.S."/>
            <person name="Engler F."/>
            <person name="Soderlund C."/>
            <person name="Wing R.A."/>
            <person name="Palmer L.E."/>
            <person name="de la Bastide M."/>
            <person name="Spiegel L."/>
            <person name="Nascimento L."/>
            <person name="Zutavern T."/>
            <person name="O'Shaughnessy A."/>
            <person name="Dike S."/>
            <person name="Dedhia N."/>
            <person name="Preston R."/>
            <person name="Balija V."/>
            <person name="McCombie W.R."/>
            <person name="Chow T."/>
            <person name="Chen H."/>
            <person name="Chung M."/>
            <person name="Chen C."/>
            <person name="Shaw J."/>
            <person name="Wu H."/>
            <person name="Hsiao K."/>
            <person name="Chao Y."/>
            <person name="Chu M."/>
            <person name="Cheng C."/>
            <person name="Hour A."/>
            <person name="Lee P."/>
            <person name="Lin S."/>
            <person name="Lin Y."/>
            <person name="Liou J."/>
            <person name="Liu S."/>
            <person name="Hsing Y."/>
            <person name="Raghuvanshi S."/>
            <person name="Mohanty A."/>
            <person name="Bharti A.K."/>
            <person name="Gaur A."/>
            <person name="Gupta V."/>
            <person name="Kumar D."/>
            <person name="Ravi V."/>
            <person name="Vij S."/>
            <person name="Kapur A."/>
            <person name="Khurana P."/>
            <person name="Khurana P."/>
            <person name="Khurana J.P."/>
            <person name="Tyagi A.K."/>
            <person name="Gaikwad K."/>
            <person name="Singh A."/>
            <person name="Dalal V."/>
            <person name="Srivastava S."/>
            <person name="Dixit A."/>
            <person name="Pal A.K."/>
            <person name="Ghazi I.A."/>
            <person name="Yadav M."/>
            <person name="Pandit A."/>
            <person name="Bhargava A."/>
            <person name="Sureshbabu K."/>
            <person name="Batra K."/>
            <person name="Sharma T.R."/>
            <person name="Mohapatra T."/>
            <person name="Singh N.K."/>
            <person name="Messing J."/>
            <person name="Nelson A.B."/>
            <person name="Fuks G."/>
            <person name="Kavchok S."/>
            <person name="Keizer G."/>
            <person name="Linton E."/>
            <person name="Llaca V."/>
            <person name="Song R."/>
            <person name="Tanyolac B."/>
            <person name="Young S."/>
            <person name="Ho-Il K."/>
            <person name="Hahn J.H."/>
            <person name="Sangsakoo G."/>
            <person name="Vanavichit A."/>
            <person name="de Mattos Luiz.A.T."/>
            <person name="Zimmer P.D."/>
            <person name="Malone G."/>
            <person name="Dellagostin O."/>
            <person name="de Oliveira A.C."/>
            <person name="Bevan M."/>
            <person name="Bancroft I."/>
            <person name="Minx P."/>
            <person name="Cordum H."/>
            <person name="Wilson R."/>
            <person name="Cheng Z."/>
            <person name="Jin W."/>
            <person name="Jiang J."/>
            <person name="Leong S.A."/>
            <person name="Iwama H."/>
            <person name="Gojobori T."/>
            <person name="Itoh T."/>
            <person name="Niimura Y."/>
            <person name="Fujii Y."/>
            <person name="Habara T."/>
            <person name="Sakai H."/>
            <person name="Sato Y."/>
            <person name="Wilson G."/>
            <person name="Kumar K."/>
            <person name="McCouch S."/>
            <person name="Juretic N."/>
            <person name="Hoen D."/>
            <person name="Wright S."/>
            <person name="Bruskiewich R."/>
            <person name="Bureau T."/>
            <person name="Miyao A."/>
            <person name="Hirochika H."/>
            <person name="Nishikawa T."/>
            <person name="Kadowaki K."/>
            <person name="Sugiura M."/>
            <person name="Burr B."/>
            <person name="Sasaki T."/>
        </authorList>
    </citation>
    <scope>NUCLEOTIDE SEQUENCE [LARGE SCALE GENOMIC DNA]</scope>
    <source>
        <strain evidence="3">cv. Nipponbare</strain>
    </source>
</reference>
<evidence type="ECO:0000313" key="2">
    <source>
        <dbReference type="EMBL" id="BAD26546.1"/>
    </source>
</evidence>
<name>Q6H403_ORYSJ</name>
<dbReference type="AlphaFoldDB" id="Q6H403"/>
<evidence type="ECO:0000256" key="1">
    <source>
        <dbReference type="SAM" id="MobiDB-lite"/>
    </source>
</evidence>
<feature type="region of interest" description="Disordered" evidence="1">
    <location>
        <begin position="340"/>
        <end position="364"/>
    </location>
</feature>
<proteinExistence type="predicted"/>
<sequence length="415" mass="44102">MANGLLNPPCVLLAARSLVDSVDVFLFHCMRCCLCEFVLGIIWNLPMVAVWRRLQRRGATTGRLLLTHLPLCPRLLHRPTASFRPYGFGGATATSPPIRSAAYRQAAASHVHPSKAEFGFTGAGEEEVVAGIGEEEHESWSTSAGYCPSSVRQPSSSPSSLDVAALPSTPAYPRFCRNAVARAGLALLLAGVPSATPSAVPVRRPTSPSPPASQRRAGDVVLGIASSPSSSSPTSLRSAAPPRRLLVSLCRHRRGHRYGVSHAGLTSVQLPPATIVISSPAPVVIVVVLSSFPVVVAFVPPSSRSRPSSASVKCAAAAPSSSSSSPPRRQALRRPRLAFVQGSPPKSFPRRSPPSSPSRLRRARSSSSFPRLVVVPTPRRVVVRISPSSPSSSSFWCRPVPIVRLSTPVPVYRCR</sequence>
<organism evidence="2 3">
    <name type="scientific">Oryza sativa subsp. japonica</name>
    <name type="common">Rice</name>
    <dbReference type="NCBI Taxonomy" id="39947"/>
    <lineage>
        <taxon>Eukaryota</taxon>
        <taxon>Viridiplantae</taxon>
        <taxon>Streptophyta</taxon>
        <taxon>Embryophyta</taxon>
        <taxon>Tracheophyta</taxon>
        <taxon>Spermatophyta</taxon>
        <taxon>Magnoliopsida</taxon>
        <taxon>Liliopsida</taxon>
        <taxon>Poales</taxon>
        <taxon>Poaceae</taxon>
        <taxon>BOP clade</taxon>
        <taxon>Oryzoideae</taxon>
        <taxon>Oryzeae</taxon>
        <taxon>Oryzinae</taxon>
        <taxon>Oryza</taxon>
        <taxon>Oryza sativa</taxon>
    </lineage>
</organism>
<feature type="region of interest" description="Disordered" evidence="1">
    <location>
        <begin position="139"/>
        <end position="158"/>
    </location>
</feature>
<feature type="region of interest" description="Disordered" evidence="1">
    <location>
        <begin position="196"/>
        <end position="217"/>
    </location>
</feature>
<gene>
    <name evidence="2" type="primary">OSJNOa018M17.1</name>
</gene>